<dbReference type="Pfam" id="PF10369">
    <property type="entry name" value="ALS_ss_C"/>
    <property type="match status" value="1"/>
</dbReference>
<organism evidence="8 10">
    <name type="scientific">Cucumis melo var. makuwa</name>
    <name type="common">Oriental melon</name>
    <dbReference type="NCBI Taxonomy" id="1194695"/>
    <lineage>
        <taxon>Eukaryota</taxon>
        <taxon>Viridiplantae</taxon>
        <taxon>Streptophyta</taxon>
        <taxon>Embryophyta</taxon>
        <taxon>Tracheophyta</taxon>
        <taxon>Spermatophyta</taxon>
        <taxon>Magnoliopsida</taxon>
        <taxon>eudicotyledons</taxon>
        <taxon>Gunneridae</taxon>
        <taxon>Pentapetalae</taxon>
        <taxon>rosids</taxon>
        <taxon>fabids</taxon>
        <taxon>Cucurbitales</taxon>
        <taxon>Cucurbitaceae</taxon>
        <taxon>Benincaseae</taxon>
        <taxon>Cucumis</taxon>
    </lineage>
</organism>
<dbReference type="GO" id="GO:0005829">
    <property type="term" value="C:cytosol"/>
    <property type="evidence" value="ECO:0007669"/>
    <property type="project" value="TreeGrafter"/>
</dbReference>
<dbReference type="FunFam" id="3.30.70.1150:FF:000001">
    <property type="entry name" value="Acetolactate synthase small subunit"/>
    <property type="match status" value="1"/>
</dbReference>
<dbReference type="InterPro" id="IPR027271">
    <property type="entry name" value="Acetolactate_synth/TF_NikR_C"/>
</dbReference>
<dbReference type="CDD" id="cd04878">
    <property type="entry name" value="ACT_AHAS"/>
    <property type="match status" value="1"/>
</dbReference>
<evidence type="ECO:0000256" key="1">
    <source>
        <dbReference type="ARBA" id="ARBA00004974"/>
    </source>
</evidence>
<dbReference type="OrthoDB" id="2013116at2759"/>
<evidence type="ECO:0000256" key="5">
    <source>
        <dbReference type="ARBA" id="ARBA00023304"/>
    </source>
</evidence>
<keyword evidence="5" id="KW-0100">Branched-chain amino acid biosynthesis</keyword>
<dbReference type="GO" id="GO:0009099">
    <property type="term" value="P:L-valine biosynthetic process"/>
    <property type="evidence" value="ECO:0007669"/>
    <property type="project" value="UniProtKB-UniPathway"/>
</dbReference>
<dbReference type="EMBL" id="SSTE01006781">
    <property type="protein sequence ID" value="KAA0058398.1"/>
    <property type="molecule type" value="Genomic_DNA"/>
</dbReference>
<dbReference type="UniPathway" id="UPA00047">
    <property type="reaction ID" value="UER00055"/>
</dbReference>
<dbReference type="InterPro" id="IPR045865">
    <property type="entry name" value="ACT-like_dom_sf"/>
</dbReference>
<dbReference type="Pfam" id="PF22629">
    <property type="entry name" value="ACT_AHAS_ss"/>
    <property type="match status" value="1"/>
</dbReference>
<dbReference type="GO" id="GO:0009097">
    <property type="term" value="P:isoleucine biosynthetic process"/>
    <property type="evidence" value="ECO:0007669"/>
    <property type="project" value="UniProtKB-UniPathway"/>
</dbReference>
<dbReference type="NCBIfam" id="NF008864">
    <property type="entry name" value="PRK11895.1"/>
    <property type="match status" value="1"/>
</dbReference>
<dbReference type="STRING" id="1194695.A0A5D3DSX9"/>
<gene>
    <name evidence="8" type="ORF">E5676_scaffold2133G00010</name>
    <name evidence="7" type="ORF">E6C27_scaffold409G001060</name>
</gene>
<comment type="pathway">
    <text evidence="2">Amino-acid biosynthesis; L-valine biosynthesis; L-valine from pyruvate: step 1/4.</text>
</comment>
<evidence type="ECO:0000313" key="7">
    <source>
        <dbReference type="EMBL" id="KAA0058398.1"/>
    </source>
</evidence>
<dbReference type="Gene3D" id="3.30.70.1150">
    <property type="entry name" value="ACT-like. Chain A, domain 2"/>
    <property type="match status" value="1"/>
</dbReference>
<feature type="domain" description="ACT" evidence="6">
    <location>
        <begin position="1"/>
        <end position="62"/>
    </location>
</feature>
<dbReference type="Proteomes" id="UP000321947">
    <property type="component" value="Unassembled WGS sequence"/>
</dbReference>
<evidence type="ECO:0000256" key="2">
    <source>
        <dbReference type="ARBA" id="ARBA00005025"/>
    </source>
</evidence>
<reference evidence="9 10" key="1">
    <citation type="submission" date="2019-08" db="EMBL/GenBank/DDBJ databases">
        <title>Draft genome sequences of two oriental melons (Cucumis melo L. var makuwa).</title>
        <authorList>
            <person name="Kwon S.-Y."/>
        </authorList>
    </citation>
    <scope>NUCLEOTIDE SEQUENCE [LARGE SCALE GENOMIC DNA]</scope>
    <source>
        <strain evidence="10">cv. Chang Bougi</strain>
        <strain evidence="9">cv. SW 3</strain>
        <tissue evidence="8">Leaf</tissue>
    </source>
</reference>
<sequence>MINRIAGVFARRGYNIESLAVGLNKDKALFTIVVSGTEKVLEQVIEQLHKLVNVLKVEDLSSVQQVERELMLIKINADPTYRAEIKRLVDVFRAKIVDISDDSVTIEVTGDPGKMVAFQRNLSKFGIREIARTGKLDNKRNHVEDVEAQGSLVVLEAHLNWYFDVIAKLVRGLEDSFFLKFGELDRGRTKLSKFRLESDWVLCCNFWLALDKASPVLKPEEQSLLASVWMAAEQSTFSSPENFHYLNNKSSSFWVHKNNEPTFSRNPSADLIGNTVKAFLVGDPSSSCWNPYLVRINLKENCSFGGKNQGSSRLSVP</sequence>
<dbReference type="PROSITE" id="PS51671">
    <property type="entry name" value="ACT"/>
    <property type="match status" value="1"/>
</dbReference>
<dbReference type="Proteomes" id="UP000321393">
    <property type="component" value="Unassembled WGS sequence"/>
</dbReference>
<keyword evidence="4" id="KW-0028">Amino-acid biosynthesis</keyword>
<name>A0A5D3DSX9_CUCMM</name>
<evidence type="ECO:0000256" key="4">
    <source>
        <dbReference type="ARBA" id="ARBA00022605"/>
    </source>
</evidence>
<protein>
    <submittedName>
        <fullName evidence="8">Acetolactate synthase small subunit 2</fullName>
    </submittedName>
</protein>
<dbReference type="InterPro" id="IPR039557">
    <property type="entry name" value="AHAS_ACT"/>
</dbReference>
<dbReference type="InterPro" id="IPR019455">
    <property type="entry name" value="Acetolactate_synth_ssu_C"/>
</dbReference>
<comment type="pathway">
    <text evidence="1">Amino-acid biosynthesis; L-isoleucine biosynthesis; L-isoleucine from 2-oxobutanoate: step 1/4.</text>
</comment>
<proteinExistence type="inferred from homology"/>
<evidence type="ECO:0000256" key="3">
    <source>
        <dbReference type="ARBA" id="ARBA00006341"/>
    </source>
</evidence>
<dbReference type="AlphaFoldDB" id="A0A5D3DSX9"/>
<evidence type="ECO:0000313" key="10">
    <source>
        <dbReference type="Proteomes" id="UP000321947"/>
    </source>
</evidence>
<dbReference type="EMBL" id="SSTD01003301">
    <property type="protein sequence ID" value="TYK26861.1"/>
    <property type="molecule type" value="Genomic_DNA"/>
</dbReference>
<comment type="caution">
    <text evidence="8">The sequence shown here is derived from an EMBL/GenBank/DDBJ whole genome shotgun (WGS) entry which is preliminary data.</text>
</comment>
<dbReference type="Gene3D" id="3.30.70.260">
    <property type="match status" value="1"/>
</dbReference>
<dbReference type="InterPro" id="IPR054480">
    <property type="entry name" value="AHAS_small-like_ACT"/>
</dbReference>
<accession>A0A5D3DSX9</accession>
<dbReference type="SUPFAM" id="SSF55021">
    <property type="entry name" value="ACT-like"/>
    <property type="match status" value="2"/>
</dbReference>
<comment type="similarity">
    <text evidence="3">Belongs to the acetolactate synthase small subunit family.</text>
</comment>
<dbReference type="PANTHER" id="PTHR30239">
    <property type="entry name" value="ACETOLACTATE SYNTHASE SMALL SUBUNIT"/>
    <property type="match status" value="1"/>
</dbReference>
<dbReference type="InterPro" id="IPR002912">
    <property type="entry name" value="ACT_dom"/>
</dbReference>
<evidence type="ECO:0000313" key="9">
    <source>
        <dbReference type="Proteomes" id="UP000321393"/>
    </source>
</evidence>
<dbReference type="InterPro" id="IPR004789">
    <property type="entry name" value="Acetalactate_synth_ssu"/>
</dbReference>
<dbReference type="PANTHER" id="PTHR30239:SF0">
    <property type="entry name" value="ACETOLACTATE SYNTHASE SMALL SUBUNIT 1, CHLOROPLASTIC"/>
    <property type="match status" value="1"/>
</dbReference>
<evidence type="ECO:0000259" key="6">
    <source>
        <dbReference type="PROSITE" id="PS51671"/>
    </source>
</evidence>
<dbReference type="GO" id="GO:0003984">
    <property type="term" value="F:acetolactate synthase activity"/>
    <property type="evidence" value="ECO:0007669"/>
    <property type="project" value="TreeGrafter"/>
</dbReference>
<dbReference type="NCBIfam" id="TIGR00119">
    <property type="entry name" value="acolac_sm"/>
    <property type="match status" value="1"/>
</dbReference>
<dbReference type="UniPathway" id="UPA00049">
    <property type="reaction ID" value="UER00059"/>
</dbReference>
<evidence type="ECO:0000313" key="8">
    <source>
        <dbReference type="EMBL" id="TYK26861.1"/>
    </source>
</evidence>
<dbReference type="GO" id="GO:1990610">
    <property type="term" value="F:acetolactate synthase regulator activity"/>
    <property type="evidence" value="ECO:0007669"/>
    <property type="project" value="InterPro"/>
</dbReference>